<evidence type="ECO:0000256" key="1">
    <source>
        <dbReference type="SAM" id="MobiDB-lite"/>
    </source>
</evidence>
<feature type="region of interest" description="Disordered" evidence="1">
    <location>
        <begin position="141"/>
        <end position="222"/>
    </location>
</feature>
<feature type="compositionally biased region" description="Polar residues" evidence="1">
    <location>
        <begin position="269"/>
        <end position="283"/>
    </location>
</feature>
<dbReference type="EMBL" id="RQTK01001152">
    <property type="protein sequence ID" value="RUS71841.1"/>
    <property type="molecule type" value="Genomic_DNA"/>
</dbReference>
<gene>
    <name evidence="2" type="ORF">EGW08_020404</name>
</gene>
<protein>
    <submittedName>
        <fullName evidence="2">Uncharacterized protein</fullName>
    </submittedName>
</protein>
<keyword evidence="3" id="KW-1185">Reference proteome</keyword>
<dbReference type="AlphaFoldDB" id="A0A3S1H450"/>
<feature type="compositionally biased region" description="Polar residues" evidence="1">
    <location>
        <begin position="92"/>
        <end position="104"/>
    </location>
</feature>
<feature type="compositionally biased region" description="Basic residues" evidence="1">
    <location>
        <begin position="303"/>
        <end position="315"/>
    </location>
</feature>
<organism evidence="2 3">
    <name type="scientific">Elysia chlorotica</name>
    <name type="common">Eastern emerald elysia</name>
    <name type="synonym">Sea slug</name>
    <dbReference type="NCBI Taxonomy" id="188477"/>
    <lineage>
        <taxon>Eukaryota</taxon>
        <taxon>Metazoa</taxon>
        <taxon>Spiralia</taxon>
        <taxon>Lophotrochozoa</taxon>
        <taxon>Mollusca</taxon>
        <taxon>Gastropoda</taxon>
        <taxon>Heterobranchia</taxon>
        <taxon>Euthyneura</taxon>
        <taxon>Panpulmonata</taxon>
        <taxon>Sacoglossa</taxon>
        <taxon>Placobranchoidea</taxon>
        <taxon>Plakobranchidae</taxon>
        <taxon>Elysia</taxon>
    </lineage>
</organism>
<feature type="compositionally biased region" description="Basic residues" evidence="1">
    <location>
        <begin position="176"/>
        <end position="186"/>
    </location>
</feature>
<comment type="caution">
    <text evidence="2">The sequence shown here is derived from an EMBL/GenBank/DDBJ whole genome shotgun (WGS) entry which is preliminary data.</text>
</comment>
<proteinExistence type="predicted"/>
<dbReference type="Proteomes" id="UP000271974">
    <property type="component" value="Unassembled WGS sequence"/>
</dbReference>
<reference evidence="2 3" key="1">
    <citation type="submission" date="2019-01" db="EMBL/GenBank/DDBJ databases">
        <title>A draft genome assembly of the solar-powered sea slug Elysia chlorotica.</title>
        <authorList>
            <person name="Cai H."/>
            <person name="Li Q."/>
            <person name="Fang X."/>
            <person name="Li J."/>
            <person name="Curtis N.E."/>
            <person name="Altenburger A."/>
            <person name="Shibata T."/>
            <person name="Feng M."/>
            <person name="Maeda T."/>
            <person name="Schwartz J.A."/>
            <person name="Shigenobu S."/>
            <person name="Lundholm N."/>
            <person name="Nishiyama T."/>
            <person name="Yang H."/>
            <person name="Hasebe M."/>
            <person name="Li S."/>
            <person name="Pierce S.K."/>
            <person name="Wang J."/>
        </authorList>
    </citation>
    <scope>NUCLEOTIDE SEQUENCE [LARGE SCALE GENOMIC DNA]</scope>
    <source>
        <strain evidence="2">EC2010</strain>
        <tissue evidence="2">Whole organism of an adult</tissue>
    </source>
</reference>
<feature type="region of interest" description="Disordered" evidence="1">
    <location>
        <begin position="63"/>
        <end position="113"/>
    </location>
</feature>
<feature type="region of interest" description="Disordered" evidence="1">
    <location>
        <begin position="1"/>
        <end position="24"/>
    </location>
</feature>
<feature type="compositionally biased region" description="Gly residues" evidence="1">
    <location>
        <begin position="187"/>
        <end position="199"/>
    </location>
</feature>
<sequence>MLAGPGVHRPMTFSNPPPTLRTGPPLSNMAALHSFPGVSIPALYHVPPPPLPATAMGVRAHFPPPHPHHTLQARGATPSSLPGPAGKHPALSPNQGMAAQTSWPTGHAGHANPASSALKIDSALGGARQFATSNSRPGLVVATHASSPSPATNPAGAAVALSEPVATDTRETEDKKRRRRRRRRGRGQGSGACGEGGSARDGSPGLEHAPSSSNVSESTLHFEDVDEFPDLVSAGRGFLPGEECGGADRGTLSGTSLSYSDVIKATWSKAGSQSRTQSLSGSAVSGDDDDNASNHTGASKLSKLSKRARKRRRRREQANQAAEVELAEISLEQQWLQQVGLRKSPTGPVAEFTAQPAGKVAAGGKKFHQPIAFDIAAMIDAIQ</sequence>
<name>A0A3S1H450_ELYCH</name>
<evidence type="ECO:0000313" key="2">
    <source>
        <dbReference type="EMBL" id="RUS71841.1"/>
    </source>
</evidence>
<dbReference type="OrthoDB" id="263617at2759"/>
<feature type="non-terminal residue" evidence="2">
    <location>
        <position position="383"/>
    </location>
</feature>
<accession>A0A3S1H450</accession>
<feature type="region of interest" description="Disordered" evidence="1">
    <location>
        <begin position="268"/>
        <end position="321"/>
    </location>
</feature>
<feature type="compositionally biased region" description="Polar residues" evidence="1">
    <location>
        <begin position="210"/>
        <end position="219"/>
    </location>
</feature>
<evidence type="ECO:0000313" key="3">
    <source>
        <dbReference type="Proteomes" id="UP000271974"/>
    </source>
</evidence>
<dbReference type="STRING" id="188477.A0A3S1H450"/>